<keyword evidence="5 7" id="KW-0472">Membrane</keyword>
<accession>A0ABS8NNY5</accession>
<dbReference type="Pfam" id="PF00854">
    <property type="entry name" value="PTR2"/>
    <property type="match status" value="2"/>
</dbReference>
<feature type="transmembrane region" description="Helical" evidence="7">
    <location>
        <begin position="247"/>
        <end position="271"/>
    </location>
</feature>
<dbReference type="Gene3D" id="1.20.1250.20">
    <property type="entry name" value="MFS general substrate transporter like domains"/>
    <property type="match status" value="2"/>
</dbReference>
<feature type="transmembrane region" description="Helical" evidence="7">
    <location>
        <begin position="128"/>
        <end position="149"/>
    </location>
</feature>
<dbReference type="InterPro" id="IPR018456">
    <property type="entry name" value="PTR2_symporter_CS"/>
</dbReference>
<dbReference type="PANTHER" id="PTHR11654">
    <property type="entry name" value="OLIGOPEPTIDE TRANSPORTER-RELATED"/>
    <property type="match status" value="1"/>
</dbReference>
<keyword evidence="3 7" id="KW-0812">Transmembrane</keyword>
<dbReference type="Proteomes" id="UP001430306">
    <property type="component" value="Unassembled WGS sequence"/>
</dbReference>
<dbReference type="EMBL" id="JAJKFW010000064">
    <property type="protein sequence ID" value="MCC9645245.1"/>
    <property type="molecule type" value="Genomic_DNA"/>
</dbReference>
<comment type="similarity">
    <text evidence="2">Belongs to the major facilitator superfamily. Proton-dependent oligopeptide transporter (POT/PTR) (TC 2.A.17) family.</text>
</comment>
<dbReference type="InterPro" id="IPR000109">
    <property type="entry name" value="POT_fam"/>
</dbReference>
<name>A0ABS8NNY5_9BACT</name>
<keyword evidence="4 7" id="KW-1133">Transmembrane helix</keyword>
<dbReference type="SUPFAM" id="SSF103473">
    <property type="entry name" value="MFS general substrate transporter"/>
    <property type="match status" value="1"/>
</dbReference>
<evidence type="ECO:0000256" key="6">
    <source>
        <dbReference type="SAM" id="MobiDB-lite"/>
    </source>
</evidence>
<keyword evidence="9" id="KW-1185">Reference proteome</keyword>
<dbReference type="InterPro" id="IPR036259">
    <property type="entry name" value="MFS_trans_sf"/>
</dbReference>
<gene>
    <name evidence="8" type="ORF">LOC71_23450</name>
</gene>
<feature type="transmembrane region" description="Helical" evidence="7">
    <location>
        <begin position="324"/>
        <end position="341"/>
    </location>
</feature>
<feature type="transmembrane region" description="Helical" evidence="7">
    <location>
        <begin position="197"/>
        <end position="216"/>
    </location>
</feature>
<feature type="transmembrane region" description="Helical" evidence="7">
    <location>
        <begin position="170"/>
        <end position="191"/>
    </location>
</feature>
<evidence type="ECO:0000256" key="4">
    <source>
        <dbReference type="ARBA" id="ARBA00022989"/>
    </source>
</evidence>
<feature type="compositionally biased region" description="Polar residues" evidence="6">
    <location>
        <begin position="1"/>
        <end position="19"/>
    </location>
</feature>
<proteinExistence type="inferred from homology"/>
<comment type="caution">
    <text evidence="8">The sequence shown here is derived from an EMBL/GenBank/DDBJ whole genome shotgun (WGS) entry which is preliminary data.</text>
</comment>
<feature type="transmembrane region" description="Helical" evidence="7">
    <location>
        <begin position="291"/>
        <end position="312"/>
    </location>
</feature>
<dbReference type="CDD" id="cd17347">
    <property type="entry name" value="MFS_SLC15A1_2_like"/>
    <property type="match status" value="1"/>
</dbReference>
<organism evidence="8 9">
    <name type="scientific">Rhodopirellula halodulae</name>
    <dbReference type="NCBI Taxonomy" id="2894198"/>
    <lineage>
        <taxon>Bacteria</taxon>
        <taxon>Pseudomonadati</taxon>
        <taxon>Planctomycetota</taxon>
        <taxon>Planctomycetia</taxon>
        <taxon>Pirellulales</taxon>
        <taxon>Pirellulaceae</taxon>
        <taxon>Rhodopirellula</taxon>
    </lineage>
</organism>
<feature type="transmembrane region" description="Helical" evidence="7">
    <location>
        <begin position="37"/>
        <end position="56"/>
    </location>
</feature>
<evidence type="ECO:0000256" key="7">
    <source>
        <dbReference type="SAM" id="Phobius"/>
    </source>
</evidence>
<dbReference type="RefSeq" id="WP_230276879.1">
    <property type="nucleotide sequence ID" value="NZ_JAJKFW010000064.1"/>
</dbReference>
<feature type="transmembrane region" description="Helical" evidence="7">
    <location>
        <begin position="103"/>
        <end position="122"/>
    </location>
</feature>
<feature type="transmembrane region" description="Helical" evidence="7">
    <location>
        <begin position="76"/>
        <end position="96"/>
    </location>
</feature>
<feature type="transmembrane region" description="Helical" evidence="7">
    <location>
        <begin position="389"/>
        <end position="408"/>
    </location>
</feature>
<evidence type="ECO:0000256" key="2">
    <source>
        <dbReference type="ARBA" id="ARBA00005982"/>
    </source>
</evidence>
<reference evidence="8" key="1">
    <citation type="submission" date="2021-11" db="EMBL/GenBank/DDBJ databases">
        <title>Genome sequence.</title>
        <authorList>
            <person name="Sun Q."/>
        </authorList>
    </citation>
    <scope>NUCLEOTIDE SEQUENCE</scope>
    <source>
        <strain evidence="8">JC740</strain>
    </source>
</reference>
<evidence type="ECO:0000256" key="1">
    <source>
        <dbReference type="ARBA" id="ARBA00004141"/>
    </source>
</evidence>
<feature type="transmembrane region" description="Helical" evidence="7">
    <location>
        <begin position="353"/>
        <end position="377"/>
    </location>
</feature>
<evidence type="ECO:0000313" key="8">
    <source>
        <dbReference type="EMBL" id="MCC9645245.1"/>
    </source>
</evidence>
<sequence length="685" mass="75589">MSTSDSQSSTYNDRPQATSGMPPGIPYIIGNEAAERFSFYGMKAILTVFMVDYLHWMSSSSTSQGMSNAEATEHYHTFTAAAYFFPVLGALLSDIFLGKYRTILYLSIVYCIGHAALAMMGAPPVSAGMWLFIGLLLISIGSGGIKPCVSAHVGDQFGKSNSHLLTKVYQWFYFSINFGSFISTLLTPWVLEHYGPHWAFGIPGVLMAIATLLFWMGRHKFVHIRPGGYRFLQEILSWEKFSSIPKLMIIFSFVAVFWALFDQTGSSWVLQAKNLNQKWLGVTWLESQIQAINPILVLTLIPIFQFLIYPAIDRVFPLTPIRKISIGLFVMIGGFAIVALLQERVDAGGQPSIGWQFLAYAVLTASEVMVSITCLEFAYTQAPKTMKSIVMAVFLFSVSMGNVFTATVNRYIQTPAAASLAEGIDLTATSTEPITNGTFTGELQQDDPEAPTLLLLGPDAKKGTEDDVELILDKDGALQSVKNASTDKFDAVAEKIESFFLDQDGDDSTRSLPSQEEAQSLLAGATDAFGNPIQYKLISRDRYQLVSAGADSEPDTQWDETLTGSVERASTEDAPETETQSFNWLERQKIAIKSEGDPTKVEAIQKELVSERGGGAETKLSRDYAIGGRTLLEGADYFWFWTKCIFVTAILFVPVGYLYKEKAYIQDEEDAEHTDEAIADESIST</sequence>
<dbReference type="PROSITE" id="PS01022">
    <property type="entry name" value="PTR2_1"/>
    <property type="match status" value="1"/>
</dbReference>
<protein>
    <submittedName>
        <fullName evidence="8">POT family MFS transporter</fullName>
    </submittedName>
</protein>
<feature type="region of interest" description="Disordered" evidence="6">
    <location>
        <begin position="1"/>
        <end position="23"/>
    </location>
</feature>
<feature type="transmembrane region" description="Helical" evidence="7">
    <location>
        <begin position="638"/>
        <end position="659"/>
    </location>
</feature>
<comment type="subcellular location">
    <subcellularLocation>
        <location evidence="1">Membrane</location>
        <topology evidence="1">Multi-pass membrane protein</topology>
    </subcellularLocation>
</comment>
<evidence type="ECO:0000313" key="9">
    <source>
        <dbReference type="Proteomes" id="UP001430306"/>
    </source>
</evidence>
<evidence type="ECO:0000256" key="3">
    <source>
        <dbReference type="ARBA" id="ARBA00022692"/>
    </source>
</evidence>
<evidence type="ECO:0000256" key="5">
    <source>
        <dbReference type="ARBA" id="ARBA00023136"/>
    </source>
</evidence>